<comment type="caution">
    <text evidence="2">The sequence shown here is derived from an EMBL/GenBank/DDBJ whole genome shotgun (WGS) entry which is preliminary data.</text>
</comment>
<organism evidence="2">
    <name type="scientific">bioreactor metagenome</name>
    <dbReference type="NCBI Taxonomy" id="1076179"/>
    <lineage>
        <taxon>unclassified sequences</taxon>
        <taxon>metagenomes</taxon>
        <taxon>ecological metagenomes</taxon>
    </lineage>
</organism>
<protein>
    <submittedName>
        <fullName evidence="2">Uncharacterized protein</fullName>
    </submittedName>
</protein>
<dbReference type="AlphaFoldDB" id="A0A644VV76"/>
<evidence type="ECO:0000256" key="1">
    <source>
        <dbReference type="SAM" id="MobiDB-lite"/>
    </source>
</evidence>
<gene>
    <name evidence="2" type="ORF">SDC9_41448</name>
</gene>
<sequence length="234" mass="24085">MGHGPDEVVNLRGVKAPVDLPVGGGPPSEEGGFLLILGDAGRPSGGDGVKIAGDQEPGCPGDFLSHVEGGVLEENGNPFPVDHVPGVGPPDHPVEGGPRLVLPLEDGPVDAGPSPVPGKKGAVHVEGPEGGDPQEPFRDHGPVIKGEDHIGAEREEKLVFIVPQGDGSMDRNSRLTAQLRHGGEPDLFAGVVLVGEEGLHRHAPAEQLLQAYVPHFAVGEDCRPEISHGPIPAG</sequence>
<evidence type="ECO:0000313" key="2">
    <source>
        <dbReference type="EMBL" id="MPL95278.1"/>
    </source>
</evidence>
<reference evidence="2" key="1">
    <citation type="submission" date="2019-08" db="EMBL/GenBank/DDBJ databases">
        <authorList>
            <person name="Kucharzyk K."/>
            <person name="Murdoch R.W."/>
            <person name="Higgins S."/>
            <person name="Loffler F."/>
        </authorList>
    </citation>
    <scope>NUCLEOTIDE SEQUENCE</scope>
</reference>
<dbReference type="EMBL" id="VSSQ01000461">
    <property type="protein sequence ID" value="MPL95278.1"/>
    <property type="molecule type" value="Genomic_DNA"/>
</dbReference>
<feature type="region of interest" description="Disordered" evidence="1">
    <location>
        <begin position="17"/>
        <end position="59"/>
    </location>
</feature>
<proteinExistence type="predicted"/>
<name>A0A644VV76_9ZZZZ</name>
<accession>A0A644VV76</accession>